<evidence type="ECO:0000256" key="5">
    <source>
        <dbReference type="SAM" id="MobiDB-lite"/>
    </source>
</evidence>
<dbReference type="SMART" id="SM00249">
    <property type="entry name" value="PHD"/>
    <property type="match status" value="1"/>
</dbReference>
<feature type="compositionally biased region" description="Polar residues" evidence="5">
    <location>
        <begin position="156"/>
        <end position="184"/>
    </location>
</feature>
<dbReference type="GO" id="GO:0003682">
    <property type="term" value="F:chromatin binding"/>
    <property type="evidence" value="ECO:0007669"/>
    <property type="project" value="InterPro"/>
</dbReference>
<dbReference type="OrthoDB" id="787137at2759"/>
<dbReference type="Pfam" id="PF01426">
    <property type="entry name" value="BAH"/>
    <property type="match status" value="1"/>
</dbReference>
<evidence type="ECO:0000256" key="3">
    <source>
        <dbReference type="ARBA" id="ARBA00022833"/>
    </source>
</evidence>
<name>A0A8K0MP09_9ROSA</name>
<feature type="domain" description="PHD-type" evidence="6">
    <location>
        <begin position="396"/>
        <end position="448"/>
    </location>
</feature>
<dbReference type="InterPro" id="IPR013083">
    <property type="entry name" value="Znf_RING/FYVE/PHD"/>
</dbReference>
<feature type="domain" description="BAH" evidence="7">
    <location>
        <begin position="726"/>
        <end position="852"/>
    </location>
</feature>
<dbReference type="InterPro" id="IPR043151">
    <property type="entry name" value="BAH_sf"/>
</dbReference>
<evidence type="ECO:0000256" key="2">
    <source>
        <dbReference type="ARBA" id="ARBA00022771"/>
    </source>
</evidence>
<dbReference type="GO" id="GO:0008270">
    <property type="term" value="F:zinc ion binding"/>
    <property type="evidence" value="ECO:0007669"/>
    <property type="project" value="UniProtKB-KW"/>
</dbReference>
<feature type="region of interest" description="Disordered" evidence="5">
    <location>
        <begin position="498"/>
        <end position="535"/>
    </location>
</feature>
<keyword evidence="2 4" id="KW-0863">Zinc-finger</keyword>
<feature type="compositionally biased region" description="Polar residues" evidence="5">
    <location>
        <begin position="212"/>
        <end position="221"/>
    </location>
</feature>
<dbReference type="Pfam" id="PF25073">
    <property type="entry name" value="DUF7797"/>
    <property type="match status" value="1"/>
</dbReference>
<dbReference type="PROSITE" id="PS51038">
    <property type="entry name" value="BAH"/>
    <property type="match status" value="1"/>
</dbReference>
<dbReference type="Gene3D" id="2.30.30.490">
    <property type="match status" value="1"/>
</dbReference>
<dbReference type="EMBL" id="VOIH02000002">
    <property type="protein sequence ID" value="KAF3453381.1"/>
    <property type="molecule type" value="Genomic_DNA"/>
</dbReference>
<evidence type="ECO:0008006" key="10">
    <source>
        <dbReference type="Google" id="ProtNLM"/>
    </source>
</evidence>
<feature type="compositionally biased region" description="Polar residues" evidence="5">
    <location>
        <begin position="674"/>
        <end position="685"/>
    </location>
</feature>
<dbReference type="InterPro" id="IPR019787">
    <property type="entry name" value="Znf_PHD-finger"/>
</dbReference>
<proteinExistence type="predicted"/>
<protein>
    <recommendedName>
        <fullName evidence="10">PHD finger protein</fullName>
    </recommendedName>
</protein>
<dbReference type="Gene3D" id="3.30.40.10">
    <property type="entry name" value="Zinc/RING finger domain, C3HC4 (zinc finger)"/>
    <property type="match status" value="1"/>
</dbReference>
<sequence length="894" mass="97431">MDRTLSKEETNHSVPPQLDGHDASVGDKRPVENGGDEDSENRLSRRPRLGPGTGGDLKKVAEIVLALSTMAKIRGCKKPTDFEVGLMAEARAKLVELCQGLAPKDIVARDAIGAVIEDLGLNRKLMDQRLGFRGPKLTIAERFSQTKKKMEESRKYSTQSSAYSSHPLQTNFNSAAESRGSSHATRMIPSDKPSHAQVSTGGPSASLPLGHVSSTSTSVQHQLPANEVRASMLSSGLPSSHLGKDSALTLPRVERTQVKLDGGPSSYSLQGQVNPPSNHQVSATAWSLQPQSAKSVPEHNKLPNQTSARVDGTTEMSMPRVTPLAARDQNFRPFITQTAPGNLPMHQPLHAMNYVQAAPLSTNHNEIAKIVQKLLQPKLPDHPTWIPPSRDYMNKALTCQSCQLTISEVDSVLICDACERGYHIKCAQSANQRGIPRGEWHCTRCLALSNGKPLPPKYGRVMRSNTQVKVPSTNTGVQLSSDKKVGTVDPKINQQTMIVNGSSGSQDPPHTCSIASDNVDSVPNPKSSSSREMNDLSLSNKNMDEKHFAGSSSNILMHPLGAASSSPSVESSSERSSHRVKNLESSSFKEGSLESKSVPLANLSNTVINTLDHSQPSQDSWGIDREGQLKSAEVPSRNFQDNNTAVKDPDKSHLIENSSFTVRYDTKRDDQDGAQANTVGSSASSTGAIEHSVHSLDGLHGVEWIGDAIQVIDEKTFYQACCVDGVTYKLQDHALFRSSNGKLIPSKLQSMWEDCKSGSKWVIVNRCYFPGDLPENVGRPCAPESNEVYESNHDGTVMAGLIQGPCEVLPPTKFKEESERSRSELEPNNAVRPTFLCKWLYDEFKGVFQPVCGSIRPRLSVEEFHSSCIQGRLLGKATMAYLCRLETHLLVDFV</sequence>
<dbReference type="AlphaFoldDB" id="A0A8K0MP09"/>
<dbReference type="CDD" id="cd15489">
    <property type="entry name" value="PHD_SF"/>
    <property type="match status" value="1"/>
</dbReference>
<dbReference type="InterPro" id="IPR001965">
    <property type="entry name" value="Znf_PHD"/>
</dbReference>
<comment type="caution">
    <text evidence="8">The sequence shown here is derived from an EMBL/GenBank/DDBJ whole genome shotgun (WGS) entry which is preliminary data.</text>
</comment>
<dbReference type="PANTHER" id="PTHR47527">
    <property type="entry name" value="RING/FYVE/PHD ZINC FINGER SUPERFAMILY PROTEIN"/>
    <property type="match status" value="1"/>
</dbReference>
<feature type="region of interest" description="Disordered" evidence="5">
    <location>
        <begin position="632"/>
        <end position="652"/>
    </location>
</feature>
<feature type="region of interest" description="Disordered" evidence="5">
    <location>
        <begin position="556"/>
        <end position="595"/>
    </location>
</feature>
<dbReference type="InterPro" id="IPR056699">
    <property type="entry name" value="DUF7797"/>
</dbReference>
<dbReference type="PANTHER" id="PTHR47527:SF3">
    <property type="entry name" value="RING_FYVE_PHD ZINC FINGER SUPERFAMILY PROTEIN"/>
    <property type="match status" value="1"/>
</dbReference>
<dbReference type="SMART" id="SM00439">
    <property type="entry name" value="BAH"/>
    <property type="match status" value="1"/>
</dbReference>
<evidence type="ECO:0000256" key="1">
    <source>
        <dbReference type="ARBA" id="ARBA00022723"/>
    </source>
</evidence>
<evidence type="ECO:0000259" key="7">
    <source>
        <dbReference type="PROSITE" id="PS51038"/>
    </source>
</evidence>
<evidence type="ECO:0000256" key="4">
    <source>
        <dbReference type="PROSITE-ProRule" id="PRU00146"/>
    </source>
</evidence>
<dbReference type="InterPro" id="IPR001025">
    <property type="entry name" value="BAH_dom"/>
</dbReference>
<feature type="region of interest" description="Disordered" evidence="5">
    <location>
        <begin position="259"/>
        <end position="307"/>
    </location>
</feature>
<accession>A0A8K0MP09</accession>
<dbReference type="PROSITE" id="PS50016">
    <property type="entry name" value="ZF_PHD_2"/>
    <property type="match status" value="1"/>
</dbReference>
<dbReference type="Pfam" id="PF00628">
    <property type="entry name" value="PHD"/>
    <property type="match status" value="1"/>
</dbReference>
<keyword evidence="1" id="KW-0479">Metal-binding</keyword>
<gene>
    <name evidence="8" type="ORF">FNV43_RR03821</name>
</gene>
<feature type="compositionally biased region" description="Basic and acidic residues" evidence="5">
    <location>
        <begin position="1"/>
        <end position="11"/>
    </location>
</feature>
<feature type="region of interest" description="Disordered" evidence="5">
    <location>
        <begin position="143"/>
        <end position="221"/>
    </location>
</feature>
<reference evidence="8" key="1">
    <citation type="submission" date="2020-03" db="EMBL/GenBank/DDBJ databases">
        <title>A high-quality chromosome-level genome assembly of a woody plant with both climbing and erect habits, Rhamnella rubrinervis.</title>
        <authorList>
            <person name="Lu Z."/>
            <person name="Yang Y."/>
            <person name="Zhu X."/>
            <person name="Sun Y."/>
        </authorList>
    </citation>
    <scope>NUCLEOTIDE SEQUENCE</scope>
    <source>
        <strain evidence="8">BYM</strain>
        <tissue evidence="8">Leaf</tissue>
    </source>
</reference>
<feature type="region of interest" description="Disordered" evidence="5">
    <location>
        <begin position="664"/>
        <end position="685"/>
    </location>
</feature>
<feature type="region of interest" description="Disordered" evidence="5">
    <location>
        <begin position="1"/>
        <end position="54"/>
    </location>
</feature>
<evidence type="ECO:0000259" key="6">
    <source>
        <dbReference type="PROSITE" id="PS50016"/>
    </source>
</evidence>
<feature type="compositionally biased region" description="Polar residues" evidence="5">
    <location>
        <begin position="265"/>
        <end position="294"/>
    </location>
</feature>
<keyword evidence="9" id="KW-1185">Reference proteome</keyword>
<evidence type="ECO:0000313" key="8">
    <source>
        <dbReference type="EMBL" id="KAF3453381.1"/>
    </source>
</evidence>
<dbReference type="Proteomes" id="UP000796880">
    <property type="component" value="Unassembled WGS sequence"/>
</dbReference>
<dbReference type="SUPFAM" id="SSF57903">
    <property type="entry name" value="FYVE/PHD zinc finger"/>
    <property type="match status" value="1"/>
</dbReference>
<dbReference type="InterPro" id="IPR019786">
    <property type="entry name" value="Zinc_finger_PHD-type_CS"/>
</dbReference>
<dbReference type="PROSITE" id="PS01359">
    <property type="entry name" value="ZF_PHD_1"/>
    <property type="match status" value="1"/>
</dbReference>
<dbReference type="InterPro" id="IPR011011">
    <property type="entry name" value="Znf_FYVE_PHD"/>
</dbReference>
<feature type="compositionally biased region" description="Basic and acidic residues" evidence="5">
    <location>
        <begin position="19"/>
        <end position="31"/>
    </location>
</feature>
<evidence type="ECO:0000313" key="9">
    <source>
        <dbReference type="Proteomes" id="UP000796880"/>
    </source>
</evidence>
<dbReference type="CDD" id="cd04370">
    <property type="entry name" value="BAH"/>
    <property type="match status" value="1"/>
</dbReference>
<keyword evidence="3" id="KW-0862">Zinc</keyword>
<organism evidence="8 9">
    <name type="scientific">Rhamnella rubrinervis</name>
    <dbReference type="NCBI Taxonomy" id="2594499"/>
    <lineage>
        <taxon>Eukaryota</taxon>
        <taxon>Viridiplantae</taxon>
        <taxon>Streptophyta</taxon>
        <taxon>Embryophyta</taxon>
        <taxon>Tracheophyta</taxon>
        <taxon>Spermatophyta</taxon>
        <taxon>Magnoliopsida</taxon>
        <taxon>eudicotyledons</taxon>
        <taxon>Gunneridae</taxon>
        <taxon>Pentapetalae</taxon>
        <taxon>rosids</taxon>
        <taxon>fabids</taxon>
        <taxon>Rosales</taxon>
        <taxon>Rhamnaceae</taxon>
        <taxon>rhamnoid group</taxon>
        <taxon>Rhamneae</taxon>
        <taxon>Rhamnella</taxon>
    </lineage>
</organism>